<protein>
    <submittedName>
        <fullName evidence="3">Uncharacterized protein</fullName>
    </submittedName>
</protein>
<dbReference type="PANTHER" id="PTHR11802:SF198">
    <property type="entry name" value="SERINE CARBOXYPEPTIDASE-LIKE 27"/>
    <property type="match status" value="1"/>
</dbReference>
<dbReference type="InterPro" id="IPR001563">
    <property type="entry name" value="Peptidase_S10"/>
</dbReference>
<comment type="similarity">
    <text evidence="1">Belongs to the peptidase S10 family.</text>
</comment>
<name>A0AAV6KYT1_9ERIC</name>
<dbReference type="Gene3D" id="3.40.50.1820">
    <property type="entry name" value="alpha/beta hydrolase"/>
    <property type="match status" value="1"/>
</dbReference>
<dbReference type="InterPro" id="IPR029058">
    <property type="entry name" value="AB_hydrolase_fold"/>
</dbReference>
<dbReference type="Gene3D" id="6.10.250.940">
    <property type="match status" value="1"/>
</dbReference>
<comment type="caution">
    <text evidence="3">The sequence shown here is derived from an EMBL/GenBank/DDBJ whole genome shotgun (WGS) entry which is preliminary data.</text>
</comment>
<dbReference type="Gene3D" id="3.40.50.11320">
    <property type="match status" value="1"/>
</dbReference>
<evidence type="ECO:0000313" key="4">
    <source>
        <dbReference type="Proteomes" id="UP000823749"/>
    </source>
</evidence>
<proteinExistence type="inferred from homology"/>
<dbReference type="EMBL" id="JACTNZ010000003">
    <property type="protein sequence ID" value="KAG5557389.1"/>
    <property type="molecule type" value="Genomic_DNA"/>
</dbReference>
<gene>
    <name evidence="3" type="ORF">RHGRI_007596</name>
</gene>
<dbReference type="PANTHER" id="PTHR11802">
    <property type="entry name" value="SERINE PROTEASE FAMILY S10 SERINE CARBOXYPEPTIDASE"/>
    <property type="match status" value="1"/>
</dbReference>
<dbReference type="GO" id="GO:0004185">
    <property type="term" value="F:serine-type carboxypeptidase activity"/>
    <property type="evidence" value="ECO:0007669"/>
    <property type="project" value="InterPro"/>
</dbReference>
<dbReference type="GO" id="GO:0006508">
    <property type="term" value="P:proteolysis"/>
    <property type="evidence" value="ECO:0007669"/>
    <property type="project" value="InterPro"/>
</dbReference>
<dbReference type="Pfam" id="PF00450">
    <property type="entry name" value="Peptidase_S10"/>
    <property type="match status" value="2"/>
</dbReference>
<evidence type="ECO:0000256" key="1">
    <source>
        <dbReference type="ARBA" id="ARBA00009431"/>
    </source>
</evidence>
<sequence length="475" mass="53172">MIYGYVIVPCTLLLIPFSGYCRSLSNSDQERDRITNLSGQPTNVGFGQYSGYVTVNQQAGRALFYWLVEAPASCGPEARPLLLWLNGGPGCSSIAYGVAEEIGPLRIHPDGKTLYLNPYAWNNLANVLFLESPAGVGFSYSNTSSDLYTEDDQKTGHSVPQLSQLVYERNKGIINPTINFKGFFEVEQGNIDPYSIFTRPCNSSTSLRRNLRGHYMMISIWKNLWRKIMIWEDISRHNMTRMQKLDDKPWMSRAYDHCTAMCSQVYFNLPEVQKALHANMTVILLVTTGADSPLSMLPIYRELIAAGLRIWVYRTVHVPDPFAPHEWKDLHQYHYSLLMETPIYAVVPLTATLYSIDALKLPTITNWYPWYDNGKVSFGRYDTSILLVGGAKYTTLVTVTGAGHEVTGILLALQLLTPTFTNGGACDSAAMTATLFSPLVPSRSDLKQGPTPVTFQALSKLRSHRASSKLRLPKI</sequence>
<dbReference type="AlphaFoldDB" id="A0AAV6KYT1"/>
<keyword evidence="4" id="KW-1185">Reference proteome</keyword>
<dbReference type="PRINTS" id="PR00724">
    <property type="entry name" value="CRBOXYPTASEC"/>
</dbReference>
<dbReference type="GO" id="GO:0005773">
    <property type="term" value="C:vacuole"/>
    <property type="evidence" value="ECO:0007669"/>
    <property type="project" value="TreeGrafter"/>
</dbReference>
<keyword evidence="2" id="KW-0732">Signal</keyword>
<organism evidence="3 4">
    <name type="scientific">Rhododendron griersonianum</name>
    <dbReference type="NCBI Taxonomy" id="479676"/>
    <lineage>
        <taxon>Eukaryota</taxon>
        <taxon>Viridiplantae</taxon>
        <taxon>Streptophyta</taxon>
        <taxon>Embryophyta</taxon>
        <taxon>Tracheophyta</taxon>
        <taxon>Spermatophyta</taxon>
        <taxon>Magnoliopsida</taxon>
        <taxon>eudicotyledons</taxon>
        <taxon>Gunneridae</taxon>
        <taxon>Pentapetalae</taxon>
        <taxon>asterids</taxon>
        <taxon>Ericales</taxon>
        <taxon>Ericaceae</taxon>
        <taxon>Ericoideae</taxon>
        <taxon>Rhodoreae</taxon>
        <taxon>Rhododendron</taxon>
    </lineage>
</organism>
<dbReference type="Proteomes" id="UP000823749">
    <property type="component" value="Chromosome 3"/>
</dbReference>
<accession>A0AAV6KYT1</accession>
<reference evidence="3" key="1">
    <citation type="submission" date="2020-08" db="EMBL/GenBank/DDBJ databases">
        <title>Plant Genome Project.</title>
        <authorList>
            <person name="Zhang R.-G."/>
        </authorList>
    </citation>
    <scope>NUCLEOTIDE SEQUENCE</scope>
    <source>
        <strain evidence="3">WSP0</strain>
        <tissue evidence="3">Leaf</tissue>
    </source>
</reference>
<evidence type="ECO:0000256" key="2">
    <source>
        <dbReference type="SAM" id="SignalP"/>
    </source>
</evidence>
<feature type="chain" id="PRO_5043540561" evidence="2">
    <location>
        <begin position="24"/>
        <end position="475"/>
    </location>
</feature>
<feature type="signal peptide" evidence="2">
    <location>
        <begin position="1"/>
        <end position="23"/>
    </location>
</feature>
<evidence type="ECO:0000313" key="3">
    <source>
        <dbReference type="EMBL" id="KAG5557389.1"/>
    </source>
</evidence>
<dbReference type="SUPFAM" id="SSF53474">
    <property type="entry name" value="alpha/beta-Hydrolases"/>
    <property type="match status" value="1"/>
</dbReference>